<protein>
    <submittedName>
        <fullName evidence="1">Uncharacterized protein</fullName>
    </submittedName>
</protein>
<comment type="caution">
    <text evidence="1">The sequence shown here is derived from an EMBL/GenBank/DDBJ whole genome shotgun (WGS) entry which is preliminary data.</text>
</comment>
<gene>
    <name evidence="1" type="ORF">FNK824_LOCUS24516</name>
</gene>
<organism evidence="1 2">
    <name type="scientific">Rotaria sordida</name>
    <dbReference type="NCBI Taxonomy" id="392033"/>
    <lineage>
        <taxon>Eukaryota</taxon>
        <taxon>Metazoa</taxon>
        <taxon>Spiralia</taxon>
        <taxon>Gnathifera</taxon>
        <taxon>Rotifera</taxon>
        <taxon>Eurotatoria</taxon>
        <taxon>Bdelloidea</taxon>
        <taxon>Philodinida</taxon>
        <taxon>Philodinidae</taxon>
        <taxon>Rotaria</taxon>
    </lineage>
</organism>
<dbReference type="PANTHER" id="PTHR38789">
    <property type="entry name" value="REPRESSIBLE PROTEIN GRG1, PUTATIVE (AFU_ORTHOLOGUE AFUA_5G14210)-RELATED"/>
    <property type="match status" value="1"/>
</dbReference>
<dbReference type="AlphaFoldDB" id="A0A819M6I1"/>
<evidence type="ECO:0000313" key="2">
    <source>
        <dbReference type="Proteomes" id="UP000663874"/>
    </source>
</evidence>
<dbReference type="Proteomes" id="UP000663874">
    <property type="component" value="Unassembled WGS sequence"/>
</dbReference>
<name>A0A819M6I1_9BILA</name>
<dbReference type="PANTHER" id="PTHR38789:SF1">
    <property type="entry name" value="GLUCOSE-REPRESSIBLE GENE PROTEIN-RELATED"/>
    <property type="match status" value="1"/>
</dbReference>
<sequence>MMQNVKDAAHAIADKVKEVTSGTSHETNKEAAKTNIPSTGRRIDRGIDIVTDKAMMSLLEEKNNETKKETDEERGVIDHIGDTISNAYHYVAEKVHEAASVVSFETNKEKAKDSDNTVGERVGAGCSAVANKTEEKVHQAKAEGHKGAI</sequence>
<proteinExistence type="predicted"/>
<dbReference type="InterPro" id="IPR020100">
    <property type="entry name" value="Glc-repressible_Grg1"/>
</dbReference>
<evidence type="ECO:0000313" key="1">
    <source>
        <dbReference type="EMBL" id="CAF3974455.1"/>
    </source>
</evidence>
<reference evidence="1" key="1">
    <citation type="submission" date="2021-02" db="EMBL/GenBank/DDBJ databases">
        <authorList>
            <person name="Nowell W R."/>
        </authorList>
    </citation>
    <scope>NUCLEOTIDE SEQUENCE</scope>
</reference>
<dbReference type="Pfam" id="PF11034">
    <property type="entry name" value="Grg1"/>
    <property type="match status" value="2"/>
</dbReference>
<dbReference type="EMBL" id="CAJOBE010005477">
    <property type="protein sequence ID" value="CAF3974455.1"/>
    <property type="molecule type" value="Genomic_DNA"/>
</dbReference>
<accession>A0A819M6I1</accession>